<dbReference type="PANTHER" id="PTHR22576:SF37">
    <property type="entry name" value="MUCOSA-ASSOCIATED LYMPHOID TISSUE LYMPHOMA TRANSLOCATION PROTEIN 1"/>
    <property type="match status" value="1"/>
</dbReference>
<protein>
    <submittedName>
        <fullName evidence="3">Peptidase C14</fullName>
    </submittedName>
</protein>
<sequence length="333" mass="35873">MRKALIVGIDYYEHITGLRGCVNDAYSVKTALERNADGTVNFVTPRLITGTGPADIIERKELKDAVRELFADKSEIALFYFAGHGYVEDTGGFLCAGDCKDGDDGLSLNEVMTIAKASPATNKVIILDSCHGGVAGDRANLKGFAEIATGMTILTASTEDQYAMEVQGAAQPGGVFTNLLVDALNGAAANLVGDVTPGSVYAHIDQSLGPWAGQRPVFKTNVQTFVSLRKAAAPIPLADLQALATYFPDASYQFPLDPSYEPERSEDDKRDPNIPPPDPEKTAIFATLQRYVRVNLVRPVGAPHMWHAAMQSKACELTVLGEHYRSLVAHDMI</sequence>
<dbReference type="GO" id="GO:0004197">
    <property type="term" value="F:cysteine-type endopeptidase activity"/>
    <property type="evidence" value="ECO:0007669"/>
    <property type="project" value="InterPro"/>
</dbReference>
<dbReference type="SUPFAM" id="SSF52129">
    <property type="entry name" value="Caspase-like"/>
    <property type="match status" value="1"/>
</dbReference>
<accession>A0A179BJR1</accession>
<name>A0A179BJR1_RHILE</name>
<comment type="caution">
    <text evidence="3">The sequence shown here is derived from an EMBL/GenBank/DDBJ whole genome shotgun (WGS) entry which is preliminary data.</text>
</comment>
<dbReference type="InterPro" id="IPR011600">
    <property type="entry name" value="Pept_C14_caspase"/>
</dbReference>
<gene>
    <name evidence="3" type="ORF">A4U53_27725</name>
</gene>
<feature type="compositionally biased region" description="Basic and acidic residues" evidence="1">
    <location>
        <begin position="261"/>
        <end position="272"/>
    </location>
</feature>
<dbReference type="EMBL" id="LWBS01000391">
    <property type="protein sequence ID" value="OAP91254.1"/>
    <property type="molecule type" value="Genomic_DNA"/>
</dbReference>
<dbReference type="Pfam" id="PF00656">
    <property type="entry name" value="Peptidase_C14"/>
    <property type="match status" value="1"/>
</dbReference>
<dbReference type="AlphaFoldDB" id="A0A179BJR1"/>
<dbReference type="PANTHER" id="PTHR22576">
    <property type="entry name" value="MUCOSA ASSOCIATED LYMPHOID TISSUE LYMPHOMA TRANSLOCATION PROTEIN 1/PARACASPASE"/>
    <property type="match status" value="1"/>
</dbReference>
<proteinExistence type="predicted"/>
<feature type="domain" description="Peptidase C14 caspase" evidence="2">
    <location>
        <begin position="1"/>
        <end position="206"/>
    </location>
</feature>
<dbReference type="GO" id="GO:0006508">
    <property type="term" value="P:proteolysis"/>
    <property type="evidence" value="ECO:0007669"/>
    <property type="project" value="InterPro"/>
</dbReference>
<dbReference type="InterPro" id="IPR052039">
    <property type="entry name" value="Caspase-related_regulators"/>
</dbReference>
<feature type="region of interest" description="Disordered" evidence="1">
    <location>
        <begin position="257"/>
        <end position="280"/>
    </location>
</feature>
<reference evidence="3" key="1">
    <citation type="submission" date="2016-04" db="EMBL/GenBank/DDBJ databases">
        <title>Fast-growing isolate from the root nodules of Vavilovia formosa.</title>
        <authorList>
            <person name="Kimeklis A."/>
            <person name="Safronova V."/>
            <person name="Belimov A."/>
            <person name="Andronov E."/>
        </authorList>
    </citation>
    <scope>NUCLEOTIDE SEQUENCE [LARGE SCALE GENOMIC DNA]</scope>
    <source>
        <strain evidence="3">Vaf-46</strain>
    </source>
</reference>
<dbReference type="Gene3D" id="3.40.50.1460">
    <property type="match status" value="1"/>
</dbReference>
<evidence type="ECO:0000259" key="2">
    <source>
        <dbReference type="Pfam" id="PF00656"/>
    </source>
</evidence>
<dbReference type="InterPro" id="IPR029030">
    <property type="entry name" value="Caspase-like_dom_sf"/>
</dbReference>
<organism evidence="3">
    <name type="scientific">Rhizobium leguminosarum</name>
    <dbReference type="NCBI Taxonomy" id="384"/>
    <lineage>
        <taxon>Bacteria</taxon>
        <taxon>Pseudomonadati</taxon>
        <taxon>Pseudomonadota</taxon>
        <taxon>Alphaproteobacteria</taxon>
        <taxon>Hyphomicrobiales</taxon>
        <taxon>Rhizobiaceae</taxon>
        <taxon>Rhizobium/Agrobacterium group</taxon>
        <taxon>Rhizobium</taxon>
    </lineage>
</organism>
<evidence type="ECO:0000313" key="3">
    <source>
        <dbReference type="EMBL" id="OAP91254.1"/>
    </source>
</evidence>
<evidence type="ECO:0000256" key="1">
    <source>
        <dbReference type="SAM" id="MobiDB-lite"/>
    </source>
</evidence>